<comment type="caution">
    <text evidence="2">The sequence shown here is derived from an EMBL/GenBank/DDBJ whole genome shotgun (WGS) entry which is preliminary data.</text>
</comment>
<dbReference type="GO" id="GO:0003677">
    <property type="term" value="F:DNA binding"/>
    <property type="evidence" value="ECO:0007669"/>
    <property type="project" value="UniProtKB-KW"/>
</dbReference>
<name>A0A917T110_9RHOB</name>
<dbReference type="RefSeq" id="WP_028287271.1">
    <property type="nucleotide sequence ID" value="NZ_BMLF01000002.1"/>
</dbReference>
<dbReference type="InterPro" id="IPR036388">
    <property type="entry name" value="WH-like_DNA-bd_sf"/>
</dbReference>
<dbReference type="GO" id="GO:0005829">
    <property type="term" value="C:cytosol"/>
    <property type="evidence" value="ECO:0007669"/>
    <property type="project" value="TreeGrafter"/>
</dbReference>
<protein>
    <submittedName>
        <fullName evidence="2">Rrf2 family transcriptional regulator</fullName>
    </submittedName>
</protein>
<proteinExistence type="predicted"/>
<dbReference type="Gene3D" id="1.10.10.10">
    <property type="entry name" value="Winged helix-like DNA-binding domain superfamily/Winged helix DNA-binding domain"/>
    <property type="match status" value="1"/>
</dbReference>
<dbReference type="GO" id="GO:0003700">
    <property type="term" value="F:DNA-binding transcription factor activity"/>
    <property type="evidence" value="ECO:0007669"/>
    <property type="project" value="TreeGrafter"/>
</dbReference>
<keyword evidence="3" id="KW-1185">Reference proteome</keyword>
<dbReference type="InterPro" id="IPR036390">
    <property type="entry name" value="WH_DNA-bd_sf"/>
</dbReference>
<accession>A0A917T110</accession>
<evidence type="ECO:0000256" key="1">
    <source>
        <dbReference type="ARBA" id="ARBA00023125"/>
    </source>
</evidence>
<reference evidence="2" key="2">
    <citation type="submission" date="2020-09" db="EMBL/GenBank/DDBJ databases">
        <authorList>
            <person name="Sun Q."/>
            <person name="Zhou Y."/>
        </authorList>
    </citation>
    <scope>NUCLEOTIDE SEQUENCE</scope>
    <source>
        <strain evidence="2">CGMCC 1.6293</strain>
    </source>
</reference>
<dbReference type="Pfam" id="PF02082">
    <property type="entry name" value="Rrf2"/>
    <property type="match status" value="1"/>
</dbReference>
<dbReference type="Proteomes" id="UP000649829">
    <property type="component" value="Unassembled WGS sequence"/>
</dbReference>
<dbReference type="PANTHER" id="PTHR33221:SF4">
    <property type="entry name" value="HTH-TYPE TRANSCRIPTIONAL REPRESSOR NSRR"/>
    <property type="match status" value="1"/>
</dbReference>
<dbReference type="SUPFAM" id="SSF46785">
    <property type="entry name" value="Winged helix' DNA-binding domain"/>
    <property type="match status" value="1"/>
</dbReference>
<evidence type="ECO:0000313" key="2">
    <source>
        <dbReference type="EMBL" id="GGM05549.1"/>
    </source>
</evidence>
<reference evidence="2" key="1">
    <citation type="journal article" date="2014" name="Int. J. Syst. Evol. Microbiol.">
        <title>Complete genome sequence of Corynebacterium casei LMG S-19264T (=DSM 44701T), isolated from a smear-ripened cheese.</title>
        <authorList>
            <consortium name="US DOE Joint Genome Institute (JGI-PGF)"/>
            <person name="Walter F."/>
            <person name="Albersmeier A."/>
            <person name="Kalinowski J."/>
            <person name="Ruckert C."/>
        </authorList>
    </citation>
    <scope>NUCLEOTIDE SEQUENCE</scope>
    <source>
        <strain evidence="2">CGMCC 1.6293</strain>
    </source>
</reference>
<dbReference type="NCBIfam" id="TIGR00738">
    <property type="entry name" value="rrf2_super"/>
    <property type="match status" value="1"/>
</dbReference>
<dbReference type="PANTHER" id="PTHR33221">
    <property type="entry name" value="WINGED HELIX-TURN-HELIX TRANSCRIPTIONAL REGULATOR, RRF2 FAMILY"/>
    <property type="match status" value="1"/>
</dbReference>
<organism evidence="2 3">
    <name type="scientific">Pseudooceanicola nanhaiensis</name>
    <dbReference type="NCBI Taxonomy" id="375761"/>
    <lineage>
        <taxon>Bacteria</taxon>
        <taxon>Pseudomonadati</taxon>
        <taxon>Pseudomonadota</taxon>
        <taxon>Alphaproteobacteria</taxon>
        <taxon>Rhodobacterales</taxon>
        <taxon>Paracoccaceae</taxon>
        <taxon>Pseudooceanicola</taxon>
    </lineage>
</organism>
<dbReference type="AlphaFoldDB" id="A0A917T110"/>
<keyword evidence="1" id="KW-0238">DNA-binding</keyword>
<dbReference type="EMBL" id="BMLF01000002">
    <property type="protein sequence ID" value="GGM05549.1"/>
    <property type="molecule type" value="Genomic_DNA"/>
</dbReference>
<dbReference type="InterPro" id="IPR000944">
    <property type="entry name" value="Tscrpt_reg_Rrf2"/>
</dbReference>
<evidence type="ECO:0000313" key="3">
    <source>
        <dbReference type="Proteomes" id="UP000649829"/>
    </source>
</evidence>
<sequence length="153" mass="16619">MRLTKRTNISMRVLMYCAAHEGRLVTKSEIAECCNASENHLAQVINRLGQLGFLHTQRGRHGGLTLGRAMDEISVGAVFRAMETGVPVTECFDAEDNTCPLVEACLLRPAIAEAIEAFYARMDRVTLAELVCGNGRLLQIMAPQVACGRAAAV</sequence>
<gene>
    <name evidence="2" type="ORF">GCM10011534_29250</name>
</gene>
<dbReference type="PROSITE" id="PS51197">
    <property type="entry name" value="HTH_RRF2_2"/>
    <property type="match status" value="1"/>
</dbReference>